<evidence type="ECO:0000256" key="2">
    <source>
        <dbReference type="ARBA" id="ARBA00004418"/>
    </source>
</evidence>
<protein>
    <submittedName>
        <fullName evidence="5">Prepilin-type N-terminal cleavage/methylation domain-containing protein</fullName>
    </submittedName>
</protein>
<keyword evidence="6" id="KW-1185">Reference proteome</keyword>
<dbReference type="Pfam" id="PF07963">
    <property type="entry name" value="N_methyl"/>
    <property type="match status" value="1"/>
</dbReference>
<reference evidence="6" key="1">
    <citation type="journal article" date="2019" name="Int. J. Syst. Evol. Microbiol.">
        <title>The Global Catalogue of Microorganisms (GCM) 10K type strain sequencing project: providing services to taxonomists for standard genome sequencing and annotation.</title>
        <authorList>
            <consortium name="The Broad Institute Genomics Platform"/>
            <consortium name="The Broad Institute Genome Sequencing Center for Infectious Disease"/>
            <person name="Wu L."/>
            <person name="Ma J."/>
        </authorList>
    </citation>
    <scope>NUCLEOTIDE SEQUENCE [LARGE SCALE GENOMIC DNA]</scope>
    <source>
        <strain evidence="6">CGMCC 1.18439</strain>
    </source>
</reference>
<dbReference type="InterPro" id="IPR012902">
    <property type="entry name" value="N_methyl_site"/>
</dbReference>
<keyword evidence="4" id="KW-0998">Cell outer membrane</keyword>
<keyword evidence="4" id="KW-0472">Membrane</keyword>
<organism evidence="5 6">
    <name type="scientific">Deinococcus piscis</name>
    <dbReference type="NCBI Taxonomy" id="394230"/>
    <lineage>
        <taxon>Bacteria</taxon>
        <taxon>Thermotogati</taxon>
        <taxon>Deinococcota</taxon>
        <taxon>Deinococci</taxon>
        <taxon>Deinococcales</taxon>
        <taxon>Deinococcaceae</taxon>
        <taxon>Deinococcus</taxon>
    </lineage>
</organism>
<evidence type="ECO:0000256" key="4">
    <source>
        <dbReference type="ARBA" id="ARBA00023237"/>
    </source>
</evidence>
<name>A0ABQ3K6Q8_9DEIO</name>
<dbReference type="EMBL" id="BNAL01000019">
    <property type="protein sequence ID" value="GHG04424.1"/>
    <property type="molecule type" value="Genomic_DNA"/>
</dbReference>
<comment type="caution">
    <text evidence="5">The sequence shown here is derived from an EMBL/GenBank/DDBJ whole genome shotgun (WGS) entry which is preliminary data.</text>
</comment>
<sequence length="262" mass="27806">MNTARSVHAAGLTLVELLVALAILSLLVLLVSQFFTQGSSVSMSSSSRAELQQEVLNAQQLMASNLKDAWFVYPSGSSITMTTTSLTQKPTGGNTWVVGTDPIAAMFLLPENPGVSCATNSAGCFRFRAYYPVRRSVWVQGTADSSWRNPGANPLNDNRTWVLAEYRANVELNAATVAAANAGTAPGVPTGATANLLADYIAPTNVSGATYTMFDYADDGRSLTISLAVTQQVGSQVLRLPDKTGTYDITASFNNIGKLLRP</sequence>
<accession>A0ABQ3K6Q8</accession>
<evidence type="ECO:0000256" key="1">
    <source>
        <dbReference type="ARBA" id="ARBA00004203"/>
    </source>
</evidence>
<dbReference type="NCBIfam" id="TIGR02532">
    <property type="entry name" value="IV_pilin_GFxxxE"/>
    <property type="match status" value="1"/>
</dbReference>
<evidence type="ECO:0000313" key="5">
    <source>
        <dbReference type="EMBL" id="GHG04424.1"/>
    </source>
</evidence>
<proteinExistence type="predicted"/>
<evidence type="ECO:0000256" key="3">
    <source>
        <dbReference type="ARBA" id="ARBA00022764"/>
    </source>
</evidence>
<evidence type="ECO:0000313" key="6">
    <source>
        <dbReference type="Proteomes" id="UP000632154"/>
    </source>
</evidence>
<dbReference type="InterPro" id="IPR045584">
    <property type="entry name" value="Pilin-like"/>
</dbReference>
<keyword evidence="3" id="KW-0574">Periplasm</keyword>
<comment type="subcellular location">
    <subcellularLocation>
        <location evidence="1">Cell outer membrane</location>
        <topology evidence="1">Single-pass membrane protein</topology>
    </subcellularLocation>
    <subcellularLocation>
        <location evidence="2">Periplasm</location>
    </subcellularLocation>
</comment>
<gene>
    <name evidence="5" type="ORF">GCM10017783_16300</name>
</gene>
<dbReference type="SUPFAM" id="SSF54523">
    <property type="entry name" value="Pili subunits"/>
    <property type="match status" value="1"/>
</dbReference>
<dbReference type="PROSITE" id="PS00409">
    <property type="entry name" value="PROKAR_NTER_METHYL"/>
    <property type="match status" value="1"/>
</dbReference>
<dbReference type="Proteomes" id="UP000632154">
    <property type="component" value="Unassembled WGS sequence"/>
</dbReference>